<dbReference type="AlphaFoldDB" id="A0AA95KLS2"/>
<reference evidence="1" key="1">
    <citation type="journal article" date="2023" name="Int. J. Mol. Sci.">
        <title>Metagenomics Revealed a New Genus 'Candidatus Thiocaldithrix dubininis' gen. nov., sp. nov. and a New Species 'Candidatus Thiothrix putei' sp. nov. in the Family Thiotrichaceae, Some Members of Which Have Traits of Both Na+- and H+-Motive Energetics.</title>
        <authorList>
            <person name="Ravin N.V."/>
            <person name="Muntyan M.S."/>
            <person name="Smolyakov D.D."/>
            <person name="Rudenko T.S."/>
            <person name="Beletsky A.V."/>
            <person name="Mardanov A.V."/>
            <person name="Grabovich M.Y."/>
        </authorList>
    </citation>
    <scope>NUCLEOTIDE SEQUENCE</scope>
    <source>
        <strain evidence="1">GKL-01</strain>
    </source>
</reference>
<evidence type="ECO:0000313" key="1">
    <source>
        <dbReference type="EMBL" id="WGZ92282.1"/>
    </source>
</evidence>
<protein>
    <submittedName>
        <fullName evidence="1">Type I-F CRISPR-associated endoribonuclease Cas6/Csy4</fullName>
    </submittedName>
</protein>
<dbReference type="InterPro" id="IPR013396">
    <property type="entry name" value="CRISPR-assoc_prot_Csy4"/>
</dbReference>
<dbReference type="NCBIfam" id="TIGR02563">
    <property type="entry name" value="cas_Csy4"/>
    <property type="match status" value="1"/>
</dbReference>
<dbReference type="GO" id="GO:0004519">
    <property type="term" value="F:endonuclease activity"/>
    <property type="evidence" value="ECO:0007669"/>
    <property type="project" value="InterPro"/>
</dbReference>
<dbReference type="Proteomes" id="UP001300672">
    <property type="component" value="Chromosome"/>
</dbReference>
<proteinExistence type="predicted"/>
<gene>
    <name evidence="1" type="primary">cas6f</name>
    <name evidence="1" type="ORF">QJT80_07295</name>
</gene>
<accession>A0AA95KLS2</accession>
<dbReference type="EMBL" id="CP124755">
    <property type="protein sequence ID" value="WGZ92282.1"/>
    <property type="molecule type" value="Genomic_DNA"/>
</dbReference>
<name>A0AA95KLS2_9GAMM</name>
<organism evidence="1">
    <name type="scientific">Candidatus Thiocaldithrix dubininis</name>
    <dbReference type="NCBI Taxonomy" id="3080823"/>
    <lineage>
        <taxon>Bacteria</taxon>
        <taxon>Pseudomonadati</taxon>
        <taxon>Pseudomonadota</taxon>
        <taxon>Gammaproteobacteria</taxon>
        <taxon>Thiotrichales</taxon>
        <taxon>Thiotrichaceae</taxon>
        <taxon>Candidatus Thiocaldithrix</taxon>
    </lineage>
</organism>
<dbReference type="Gene3D" id="3.30.70.2540">
    <property type="entry name" value="CRISPR-associated endoribonuclease Cas6/Csy4"/>
    <property type="match status" value="1"/>
</dbReference>
<reference evidence="1" key="2">
    <citation type="submission" date="2023-04" db="EMBL/GenBank/DDBJ databases">
        <authorList>
            <person name="Beletskiy A.V."/>
            <person name="Mardanov A.V."/>
            <person name="Ravin N.V."/>
        </authorList>
    </citation>
    <scope>NUCLEOTIDE SEQUENCE</scope>
    <source>
        <strain evidence="1">GKL-01</strain>
    </source>
</reference>
<dbReference type="Pfam" id="PF09618">
    <property type="entry name" value="Cas_Csy4"/>
    <property type="match status" value="1"/>
</dbReference>
<dbReference type="GO" id="GO:0043571">
    <property type="term" value="P:maintenance of CRISPR repeat elements"/>
    <property type="evidence" value="ECO:0007669"/>
    <property type="project" value="InterPro"/>
</dbReference>
<dbReference type="InterPro" id="IPR042564">
    <property type="entry name" value="CRISPR-Cas6/Csy4_sf"/>
</dbReference>
<dbReference type="KEGG" id="tdu:QJT80_07295"/>
<sequence length="200" mass="22597">MYYFIEMSLLPDDSVSRGFVMGKVMNVLHLCFVNLQKEIGYNPVGLAFPEYCYDPEAKGTAKASLGTKIRLYAQTEAHLEALNLKQQFSRFEDYVHLRAIREDAAKFGFVCFKRKQVKSSVVRVARRKAQHLQQTLPETLTLLTAKGQKAVSLDLPFVHLHSQSSAQAFRLFIEKQTAQAPTEWKFSSYGLSNSVGVPNS</sequence>